<dbReference type="Proteomes" id="UP001447188">
    <property type="component" value="Unassembled WGS sequence"/>
</dbReference>
<feature type="compositionally biased region" description="Polar residues" evidence="1">
    <location>
        <begin position="395"/>
        <end position="408"/>
    </location>
</feature>
<feature type="domain" description="Subtelomeric hrmA-associated cluster protein AFUB-079030/YDR124W-like helical bundle" evidence="2">
    <location>
        <begin position="213"/>
        <end position="329"/>
    </location>
</feature>
<evidence type="ECO:0000256" key="1">
    <source>
        <dbReference type="SAM" id="MobiDB-lite"/>
    </source>
</evidence>
<dbReference type="InterPro" id="IPR021264">
    <property type="entry name" value="AFUB_079030/YDR124W-like"/>
</dbReference>
<reference evidence="3 4" key="1">
    <citation type="submission" date="2024-02" db="EMBL/GenBank/DDBJ databases">
        <title>Discinaceae phylogenomics.</title>
        <authorList>
            <person name="Dirks A.C."/>
            <person name="James T.Y."/>
        </authorList>
    </citation>
    <scope>NUCLEOTIDE SEQUENCE [LARGE SCALE GENOMIC DNA]</scope>
    <source>
        <strain evidence="3 4">ACD0624</strain>
    </source>
</reference>
<organism evidence="3 4">
    <name type="scientific">Discina gigas</name>
    <dbReference type="NCBI Taxonomy" id="1032678"/>
    <lineage>
        <taxon>Eukaryota</taxon>
        <taxon>Fungi</taxon>
        <taxon>Dikarya</taxon>
        <taxon>Ascomycota</taxon>
        <taxon>Pezizomycotina</taxon>
        <taxon>Pezizomycetes</taxon>
        <taxon>Pezizales</taxon>
        <taxon>Discinaceae</taxon>
        <taxon>Discina</taxon>
    </lineage>
</organism>
<evidence type="ECO:0000313" key="3">
    <source>
        <dbReference type="EMBL" id="KAL0637211.1"/>
    </source>
</evidence>
<dbReference type="PANTHER" id="PTHR36102:SF1">
    <property type="entry name" value="YDR124W-LIKE HELICAL BUNDLE DOMAIN-CONTAINING PROTEIN"/>
    <property type="match status" value="1"/>
</dbReference>
<dbReference type="InterPro" id="IPR047092">
    <property type="entry name" value="AFUB_07903/YDR124W-like_hel"/>
</dbReference>
<evidence type="ECO:0000313" key="4">
    <source>
        <dbReference type="Proteomes" id="UP001447188"/>
    </source>
</evidence>
<name>A0ABR3GNQ0_9PEZI</name>
<evidence type="ECO:0000259" key="2">
    <source>
        <dbReference type="Pfam" id="PF11001"/>
    </source>
</evidence>
<comment type="caution">
    <text evidence="3">The sequence shown here is derived from an EMBL/GenBank/DDBJ whole genome shotgun (WGS) entry which is preliminary data.</text>
</comment>
<feature type="region of interest" description="Disordered" evidence="1">
    <location>
        <begin position="358"/>
        <end position="413"/>
    </location>
</feature>
<dbReference type="PANTHER" id="PTHR36102">
    <property type="entry name" value="CHROMOSOME 10, WHOLE GENOME SHOTGUN SEQUENCE"/>
    <property type="match status" value="1"/>
</dbReference>
<feature type="region of interest" description="Disordered" evidence="1">
    <location>
        <begin position="543"/>
        <end position="626"/>
    </location>
</feature>
<accession>A0ABR3GNQ0</accession>
<sequence>MPFRSKSFANHTQQTVKQLQIHCQRNASQFALLLVDSQGNSEVFGTETFHDRLEAWFPDRIRREAGQISANTAQKCVDQQRDSEVNYDKDDQSPRQLDIAADGDVDDDDEEEGDAQWPNTEGDDENGDSGRQPTPQFHGDKIMRGLPPPPEDQRRAMIRVNHRKRPIQIETETTPGKKRRPTVKRNVRRSGSSSGESNDVVLQEEVEYKGLDITNEEEVNTFFETRLRQMQQLVCKVVAKCWIKVIEPKKQSNFPYNRGEESKPSWWPANARHKEPDHLMKPERLRLLLTMLRCRKVPVAKLEAATAEATAHIPLEKAPLLEEIYRVAKLEERYLAGGLAQGTLCYVAASEKIVKSPNQKVPSPKMAGGNASSSPASSVHASDSLRGGMGRRMSIAQSPDQQQLSPVITNRGIASRLNTSEVATNSMPRLQPHNPFSGSRTQPNIQPLNPTGALGYNTNGYPQASSVQEEQQYMDNHMPLYFNVISHQQQQQQQQQHRHSVSHFPPPNTPHGALRRSNTMPAIAQQSGAYQNWPNQMSNGMPNGSMVSGMYSPYNPNNTQPQQSPHGPHHQVHGVSQTGSTPPAPVTASSYQQPMQLPLPPMHQSHQQPSLVTPPPHEIDGTDDRGDQHYETQAMAAPIGSGRHPHHPNLSYSDFLASDLAAEGAVNVNDGQQAGPNK</sequence>
<feature type="compositionally biased region" description="Basic and acidic residues" evidence="1">
    <location>
        <begin position="78"/>
        <end position="93"/>
    </location>
</feature>
<gene>
    <name evidence="3" type="ORF">Q9L58_003861</name>
</gene>
<proteinExistence type="predicted"/>
<feature type="compositionally biased region" description="Polar residues" evidence="1">
    <location>
        <begin position="426"/>
        <end position="449"/>
    </location>
</feature>
<dbReference type="EMBL" id="JBBBZM010000038">
    <property type="protein sequence ID" value="KAL0637211.1"/>
    <property type="molecule type" value="Genomic_DNA"/>
</dbReference>
<feature type="compositionally biased region" description="Acidic residues" evidence="1">
    <location>
        <begin position="101"/>
        <end position="114"/>
    </location>
</feature>
<dbReference type="Pfam" id="PF11001">
    <property type="entry name" value="AFUB_07903_YDR124W_hel"/>
    <property type="match status" value="1"/>
</dbReference>
<feature type="region of interest" description="Disordered" evidence="1">
    <location>
        <begin position="167"/>
        <end position="198"/>
    </location>
</feature>
<feature type="compositionally biased region" description="Basic and acidic residues" evidence="1">
    <location>
        <begin position="617"/>
        <end position="626"/>
    </location>
</feature>
<feature type="region of interest" description="Disordered" evidence="1">
    <location>
        <begin position="71"/>
        <end position="153"/>
    </location>
</feature>
<feature type="compositionally biased region" description="Basic residues" evidence="1">
    <location>
        <begin position="176"/>
        <end position="188"/>
    </location>
</feature>
<feature type="compositionally biased region" description="Low complexity" evidence="1">
    <location>
        <begin position="371"/>
        <end position="384"/>
    </location>
</feature>
<feature type="region of interest" description="Disordered" evidence="1">
    <location>
        <begin position="426"/>
        <end position="462"/>
    </location>
</feature>
<keyword evidence="4" id="KW-1185">Reference proteome</keyword>
<feature type="region of interest" description="Disordered" evidence="1">
    <location>
        <begin position="488"/>
        <end position="513"/>
    </location>
</feature>
<protein>
    <recommendedName>
        <fullName evidence="2">Subtelomeric hrmA-associated cluster protein AFUB-079030/YDR124W-like helical bundle domain-containing protein</fullName>
    </recommendedName>
</protein>